<dbReference type="AlphaFoldDB" id="A0AAN6WL26"/>
<gene>
    <name evidence="2" type="ORF">QBC35DRAFT_548358</name>
</gene>
<protein>
    <submittedName>
        <fullName evidence="2">Uncharacterized protein</fullName>
    </submittedName>
</protein>
<evidence type="ECO:0000256" key="1">
    <source>
        <dbReference type="SAM" id="MobiDB-lite"/>
    </source>
</evidence>
<evidence type="ECO:0000313" key="3">
    <source>
        <dbReference type="Proteomes" id="UP001302126"/>
    </source>
</evidence>
<dbReference type="Proteomes" id="UP001302126">
    <property type="component" value="Unassembled WGS sequence"/>
</dbReference>
<reference evidence="2" key="2">
    <citation type="submission" date="2023-05" db="EMBL/GenBank/DDBJ databases">
        <authorList>
            <consortium name="Lawrence Berkeley National Laboratory"/>
            <person name="Steindorff A."/>
            <person name="Hensen N."/>
            <person name="Bonometti L."/>
            <person name="Westerberg I."/>
            <person name="Brannstrom I.O."/>
            <person name="Guillou S."/>
            <person name="Cros-Aarteil S."/>
            <person name="Calhoun S."/>
            <person name="Haridas S."/>
            <person name="Kuo A."/>
            <person name="Mondo S."/>
            <person name="Pangilinan J."/>
            <person name="Riley R."/>
            <person name="Labutti K."/>
            <person name="Andreopoulos B."/>
            <person name="Lipzen A."/>
            <person name="Chen C."/>
            <person name="Yanf M."/>
            <person name="Daum C."/>
            <person name="Ng V."/>
            <person name="Clum A."/>
            <person name="Ohm R."/>
            <person name="Martin F."/>
            <person name="Silar P."/>
            <person name="Natvig D."/>
            <person name="Lalanne C."/>
            <person name="Gautier V."/>
            <person name="Ament-Velasquez S.L."/>
            <person name="Kruys A."/>
            <person name="Hutchinson M.I."/>
            <person name="Powell A.J."/>
            <person name="Barry K."/>
            <person name="Miller A.N."/>
            <person name="Grigoriev I.V."/>
            <person name="Debuchy R."/>
            <person name="Gladieux P."/>
            <person name="Thoren M.H."/>
            <person name="Johannesson H."/>
        </authorList>
    </citation>
    <scope>NUCLEOTIDE SEQUENCE</scope>
    <source>
        <strain evidence="2">PSN309</strain>
    </source>
</reference>
<dbReference type="EMBL" id="MU864682">
    <property type="protein sequence ID" value="KAK4182322.1"/>
    <property type="molecule type" value="Genomic_DNA"/>
</dbReference>
<name>A0AAN6WL26_9PEZI</name>
<reference evidence="2" key="1">
    <citation type="journal article" date="2023" name="Mol. Phylogenet. Evol.">
        <title>Genome-scale phylogeny and comparative genomics of the fungal order Sordariales.</title>
        <authorList>
            <person name="Hensen N."/>
            <person name="Bonometti L."/>
            <person name="Westerberg I."/>
            <person name="Brannstrom I.O."/>
            <person name="Guillou S."/>
            <person name="Cros-Aarteil S."/>
            <person name="Calhoun S."/>
            <person name="Haridas S."/>
            <person name="Kuo A."/>
            <person name="Mondo S."/>
            <person name="Pangilinan J."/>
            <person name="Riley R."/>
            <person name="LaButti K."/>
            <person name="Andreopoulos B."/>
            <person name="Lipzen A."/>
            <person name="Chen C."/>
            <person name="Yan M."/>
            <person name="Daum C."/>
            <person name="Ng V."/>
            <person name="Clum A."/>
            <person name="Steindorff A."/>
            <person name="Ohm R.A."/>
            <person name="Martin F."/>
            <person name="Silar P."/>
            <person name="Natvig D.O."/>
            <person name="Lalanne C."/>
            <person name="Gautier V."/>
            <person name="Ament-Velasquez S.L."/>
            <person name="Kruys A."/>
            <person name="Hutchinson M.I."/>
            <person name="Powell A.J."/>
            <person name="Barry K."/>
            <person name="Miller A.N."/>
            <person name="Grigoriev I.V."/>
            <person name="Debuchy R."/>
            <person name="Gladieux P."/>
            <person name="Hiltunen Thoren M."/>
            <person name="Johannesson H."/>
        </authorList>
    </citation>
    <scope>NUCLEOTIDE SEQUENCE</scope>
    <source>
        <strain evidence="2">PSN309</strain>
    </source>
</reference>
<keyword evidence="3" id="KW-1185">Reference proteome</keyword>
<evidence type="ECO:0000313" key="2">
    <source>
        <dbReference type="EMBL" id="KAK4182322.1"/>
    </source>
</evidence>
<accession>A0AAN6WL26</accession>
<feature type="region of interest" description="Disordered" evidence="1">
    <location>
        <begin position="185"/>
        <end position="206"/>
    </location>
</feature>
<organism evidence="2 3">
    <name type="scientific">Podospora australis</name>
    <dbReference type="NCBI Taxonomy" id="1536484"/>
    <lineage>
        <taxon>Eukaryota</taxon>
        <taxon>Fungi</taxon>
        <taxon>Dikarya</taxon>
        <taxon>Ascomycota</taxon>
        <taxon>Pezizomycotina</taxon>
        <taxon>Sordariomycetes</taxon>
        <taxon>Sordariomycetidae</taxon>
        <taxon>Sordariales</taxon>
        <taxon>Podosporaceae</taxon>
        <taxon>Podospora</taxon>
    </lineage>
</organism>
<sequence length="206" mass="23749">MDKSARKLGTAFPKYKTDFETKWSAWRNATSTSSDPSTWSAVPEFRPLIALGPKIVPLVLAKMDGSDAAAGVFLSYRIEADDLDITAQVDKIRHKNFIRNRAIRNALLDWDEHSGRMGVCIIPQLMLRYEKLRHGADGLQPIFGYEALHEVIWGYPCEFEQVSLKAECKEWVQWFENEDHIQAPHFKRKQDRRPQFPPLSDEEDSD</sequence>
<proteinExistence type="predicted"/>
<comment type="caution">
    <text evidence="2">The sequence shown here is derived from an EMBL/GenBank/DDBJ whole genome shotgun (WGS) entry which is preliminary data.</text>
</comment>